<evidence type="ECO:0008006" key="3">
    <source>
        <dbReference type="Google" id="ProtNLM"/>
    </source>
</evidence>
<organism evidence="2">
    <name type="scientific">marine sediment metagenome</name>
    <dbReference type="NCBI Taxonomy" id="412755"/>
    <lineage>
        <taxon>unclassified sequences</taxon>
        <taxon>metagenomes</taxon>
        <taxon>ecological metagenomes</taxon>
    </lineage>
</organism>
<name>A0A0F9U324_9ZZZZ</name>
<feature type="region of interest" description="Disordered" evidence="1">
    <location>
        <begin position="151"/>
        <end position="177"/>
    </location>
</feature>
<evidence type="ECO:0000313" key="2">
    <source>
        <dbReference type="EMBL" id="KKN81712.1"/>
    </source>
</evidence>
<accession>A0A0F9U324</accession>
<dbReference type="AlphaFoldDB" id="A0A0F9U324"/>
<reference evidence="2" key="1">
    <citation type="journal article" date="2015" name="Nature">
        <title>Complex archaea that bridge the gap between prokaryotes and eukaryotes.</title>
        <authorList>
            <person name="Spang A."/>
            <person name="Saw J.H."/>
            <person name="Jorgensen S.L."/>
            <person name="Zaremba-Niedzwiedzka K."/>
            <person name="Martijn J."/>
            <person name="Lind A.E."/>
            <person name="van Eijk R."/>
            <person name="Schleper C."/>
            <person name="Guy L."/>
            <person name="Ettema T.J."/>
        </authorList>
    </citation>
    <scope>NUCLEOTIDE SEQUENCE</scope>
</reference>
<comment type="caution">
    <text evidence="2">The sequence shown here is derived from an EMBL/GenBank/DDBJ whole genome shotgun (WGS) entry which is preliminary data.</text>
</comment>
<evidence type="ECO:0000256" key="1">
    <source>
        <dbReference type="SAM" id="MobiDB-lite"/>
    </source>
</evidence>
<gene>
    <name evidence="2" type="ORF">LCGC14_0316240</name>
</gene>
<sequence>MPEPTYTSNSDGSVTVTVEDKTTRFVKESDLLAVKGSSETEKTRFEGVVSDLQTKLADSTRLHNEVRASLVTEQASKETLDSKLQEATAAVGKVGELQDKLTAAEGREQDVTALLLGRVKTDLLQRGIPEEKLKDSDLTALRSIEDALNLVPGKQPADKKPANYIPDGGGGGPLDKKTAVEQASEELALARKQQAEKAAGLIKDPDMVP</sequence>
<proteinExistence type="predicted"/>
<dbReference type="EMBL" id="LAZR01000211">
    <property type="protein sequence ID" value="KKN81712.1"/>
    <property type="molecule type" value="Genomic_DNA"/>
</dbReference>
<protein>
    <recommendedName>
        <fullName evidence="3">Scaffolding protein</fullName>
    </recommendedName>
</protein>